<dbReference type="GO" id="GO:0008239">
    <property type="term" value="F:dipeptidyl-peptidase activity"/>
    <property type="evidence" value="ECO:0007669"/>
    <property type="project" value="TreeGrafter"/>
</dbReference>
<evidence type="ECO:0000313" key="8">
    <source>
        <dbReference type="WBParaSite" id="jg21189"/>
    </source>
</evidence>
<keyword evidence="4" id="KW-0378">Hydrolase</keyword>
<dbReference type="Gene3D" id="3.40.50.1820">
    <property type="entry name" value="alpha/beta hydrolase"/>
    <property type="match status" value="2"/>
</dbReference>
<dbReference type="Pfam" id="PF05577">
    <property type="entry name" value="Peptidase_S28"/>
    <property type="match status" value="2"/>
</dbReference>
<reference evidence="8" key="1">
    <citation type="submission" date="2022-11" db="UniProtKB">
        <authorList>
            <consortium name="WormBaseParasite"/>
        </authorList>
    </citation>
    <scope>IDENTIFICATION</scope>
</reference>
<comment type="similarity">
    <text evidence="1">Belongs to the peptidase S28 family.</text>
</comment>
<proteinExistence type="inferred from homology"/>
<evidence type="ECO:0000256" key="1">
    <source>
        <dbReference type="ARBA" id="ARBA00011079"/>
    </source>
</evidence>
<dbReference type="GO" id="GO:0006508">
    <property type="term" value="P:proteolysis"/>
    <property type="evidence" value="ECO:0007669"/>
    <property type="project" value="UniProtKB-KW"/>
</dbReference>
<dbReference type="Proteomes" id="UP000887574">
    <property type="component" value="Unplaced"/>
</dbReference>
<keyword evidence="2" id="KW-0645">Protease</keyword>
<keyword evidence="6" id="KW-0472">Membrane</keyword>
<dbReference type="InterPro" id="IPR008758">
    <property type="entry name" value="Peptidase_S28"/>
</dbReference>
<keyword evidence="3" id="KW-0732">Signal</keyword>
<keyword evidence="7" id="KW-1185">Reference proteome</keyword>
<evidence type="ECO:0000256" key="4">
    <source>
        <dbReference type="ARBA" id="ARBA00022801"/>
    </source>
</evidence>
<dbReference type="InterPro" id="IPR029058">
    <property type="entry name" value="AB_hydrolase_fold"/>
</dbReference>
<name>A0A915DLB3_9BILA</name>
<evidence type="ECO:0000256" key="2">
    <source>
        <dbReference type="ARBA" id="ARBA00022670"/>
    </source>
</evidence>
<keyword evidence="6" id="KW-1133">Transmembrane helix</keyword>
<dbReference type="InterPro" id="IPR042269">
    <property type="entry name" value="Ser_carbopepase_S28_SKS"/>
</dbReference>
<dbReference type="AlphaFoldDB" id="A0A915DLB3"/>
<dbReference type="PANTHER" id="PTHR11010:SF117">
    <property type="entry name" value="SERINE PROTEASE 16"/>
    <property type="match status" value="1"/>
</dbReference>
<organism evidence="7 8">
    <name type="scientific">Ditylenchus dipsaci</name>
    <dbReference type="NCBI Taxonomy" id="166011"/>
    <lineage>
        <taxon>Eukaryota</taxon>
        <taxon>Metazoa</taxon>
        <taxon>Ecdysozoa</taxon>
        <taxon>Nematoda</taxon>
        <taxon>Chromadorea</taxon>
        <taxon>Rhabditida</taxon>
        <taxon>Tylenchina</taxon>
        <taxon>Tylenchomorpha</taxon>
        <taxon>Sphaerularioidea</taxon>
        <taxon>Anguinidae</taxon>
        <taxon>Anguininae</taxon>
        <taxon>Ditylenchus</taxon>
    </lineage>
</organism>
<feature type="transmembrane region" description="Helical" evidence="6">
    <location>
        <begin position="21"/>
        <end position="45"/>
    </location>
</feature>
<sequence>MIKTKQQDQQADSKTGQQDRLTVIMPVLLVLKLLLSSCLFLTFVVPNVNSNGTPLFSIAGRLFLGGLLHNDDHVAFKAKPEDTSKYEKYFTQKLDHFKKNSATFQQRFFVNAQYSTNNSIYFLLVEGDNVASSSRVSNLDYPHMISAKDAGATVYNLEHRFYGSSQPFKTMSAKNMTFLTSQQALEDISNFIRTQNQLSGDKNPKWILFGGGYGGSLVVWHRQKYPGLSTGVISSGATVIASGDYYAFQLNVENSYKEADKNCFNGINNAINRLKQLVQYEEGRDILNKKLNLQPPFSSKSLPKYRDLQNFFHNIAVLLQIPVQNNKVNAGVFATEVGIDNICKIFNSTAIENLDKVAQMAKFVITQLNGTYTGVSNSYHDTVAYLKNETFDVNQSRAATRAWFWQNCNEFGYFTSTDNSGLAFGSTIPNNFFINLCVDVFGHHHGIMNVLKVVKNTQDSYGREKKFNQTNAVITRGSVDPWKSLGVESVSDKTAIAYLVNGGAHCAEFQPPKSDDSYGVKMARNLIKTRITRWLSARTKKTMEKVAELKERTQKNFSKRREIVNWDAKIEWNITLPEESALLSAPPGKDRPILADFIGQTSANRHLKRQKEENAFAAKSAGVKPFYFLGYVLQDLDHFNSSNNLAKKWRQLFVSNNAHKKKDGPIFLMWARQFGASVYALEHRYYGYSTPFTNLTVQNLTYLTSEQALGDIAVFIKAINKEHNKTEAEQKWILFGGAYAGSLVAWFRLKYPELSTGAVASSAPVQAKTDFFEYLFVVQNSTKNFGGKTCAKNVHEFFAWDKAA</sequence>
<dbReference type="Gene3D" id="1.20.120.980">
    <property type="entry name" value="Serine carboxypeptidase S28, SKS domain"/>
    <property type="match status" value="1"/>
</dbReference>
<evidence type="ECO:0000256" key="5">
    <source>
        <dbReference type="ARBA" id="ARBA00023180"/>
    </source>
</evidence>
<accession>A0A915DLB3</accession>
<dbReference type="GO" id="GO:0070008">
    <property type="term" value="F:serine-type exopeptidase activity"/>
    <property type="evidence" value="ECO:0007669"/>
    <property type="project" value="InterPro"/>
</dbReference>
<keyword evidence="6" id="KW-0812">Transmembrane</keyword>
<dbReference type="WBParaSite" id="jg21189">
    <property type="protein sequence ID" value="jg21189"/>
    <property type="gene ID" value="jg21189"/>
</dbReference>
<keyword evidence="5" id="KW-0325">Glycoprotein</keyword>
<dbReference type="PANTHER" id="PTHR11010">
    <property type="entry name" value="PROTEASE S28 PRO-X CARBOXYPEPTIDASE-RELATED"/>
    <property type="match status" value="1"/>
</dbReference>
<dbReference type="SUPFAM" id="SSF53474">
    <property type="entry name" value="alpha/beta-Hydrolases"/>
    <property type="match status" value="3"/>
</dbReference>
<protein>
    <submittedName>
        <fullName evidence="8">Uncharacterized protein</fullName>
    </submittedName>
</protein>
<evidence type="ECO:0000256" key="3">
    <source>
        <dbReference type="ARBA" id="ARBA00022729"/>
    </source>
</evidence>
<evidence type="ECO:0000256" key="6">
    <source>
        <dbReference type="SAM" id="Phobius"/>
    </source>
</evidence>
<evidence type="ECO:0000313" key="7">
    <source>
        <dbReference type="Proteomes" id="UP000887574"/>
    </source>
</evidence>